<evidence type="ECO:0000259" key="2">
    <source>
        <dbReference type="Pfam" id="PF00149"/>
    </source>
</evidence>
<dbReference type="PANTHER" id="PTHR43143">
    <property type="entry name" value="METALLOPHOSPHOESTERASE, CALCINEURIN SUPERFAMILY"/>
    <property type="match status" value="1"/>
</dbReference>
<dbReference type="PANTHER" id="PTHR43143:SF1">
    <property type="entry name" value="SERINE_THREONINE-PROTEIN PHOSPHATASE CPPED1"/>
    <property type="match status" value="1"/>
</dbReference>
<evidence type="ECO:0000313" key="5">
    <source>
        <dbReference type="EMBL" id="TYR36619.1"/>
    </source>
</evidence>
<evidence type="ECO:0000259" key="3">
    <source>
        <dbReference type="Pfam" id="PF16370"/>
    </source>
</evidence>
<dbReference type="SUPFAM" id="SSF56300">
    <property type="entry name" value="Metallo-dependent phosphatases"/>
    <property type="match status" value="1"/>
</dbReference>
<dbReference type="Pfam" id="PF00149">
    <property type="entry name" value="Metallophos"/>
    <property type="match status" value="1"/>
</dbReference>
<name>A0A5D4H9V8_9SPHI</name>
<dbReference type="AlphaFoldDB" id="A0A5D4H9V8"/>
<feature type="domain" description="Calcineurin-like phosphoesterase C-terminal" evidence="3">
    <location>
        <begin position="467"/>
        <end position="653"/>
    </location>
</feature>
<protein>
    <submittedName>
        <fullName evidence="5">Metallophosphoesterase</fullName>
    </submittedName>
</protein>
<feature type="domain" description="Calcineurin-like phosphoesterase N-terminal" evidence="4">
    <location>
        <begin position="158"/>
        <end position="235"/>
    </location>
</feature>
<dbReference type="InterPro" id="IPR029052">
    <property type="entry name" value="Metallo-depent_PP-like"/>
</dbReference>
<dbReference type="InterPro" id="IPR008969">
    <property type="entry name" value="CarboxyPept-like_regulatory"/>
</dbReference>
<organism evidence="5 6">
    <name type="scientific">Sphingobacterium phlebotomi</name>
    <dbReference type="NCBI Taxonomy" id="2605433"/>
    <lineage>
        <taxon>Bacteria</taxon>
        <taxon>Pseudomonadati</taxon>
        <taxon>Bacteroidota</taxon>
        <taxon>Sphingobacteriia</taxon>
        <taxon>Sphingobacteriales</taxon>
        <taxon>Sphingobacteriaceae</taxon>
        <taxon>Sphingobacterium</taxon>
    </lineage>
</organism>
<dbReference type="RefSeq" id="WP_148918872.1">
    <property type="nucleotide sequence ID" value="NZ_VTAV01000004.1"/>
</dbReference>
<comment type="caution">
    <text evidence="5">The sequence shown here is derived from an EMBL/GenBank/DDBJ whole genome shotgun (WGS) entry which is preliminary data.</text>
</comment>
<evidence type="ECO:0000313" key="6">
    <source>
        <dbReference type="Proteomes" id="UP000322362"/>
    </source>
</evidence>
<proteinExistence type="predicted"/>
<dbReference type="Gene3D" id="2.60.40.3920">
    <property type="match status" value="1"/>
</dbReference>
<dbReference type="Pfam" id="PF16370">
    <property type="entry name" value="MetallophosC"/>
    <property type="match status" value="1"/>
</dbReference>
<feature type="region of interest" description="Disordered" evidence="1">
    <location>
        <begin position="32"/>
        <end position="54"/>
    </location>
</feature>
<sequence length="668" mass="74557">MKKTDTFTRRAFIGGTVVTGLGLTLNLISCEKSTETPEPPQPDPTTSGNENTLNITDVSLPSNIDVSKGMELTITGKGFAMGDQVIFDPLIAGYPRAAIDVSRVSAESVVIVLAEQLVTSGYRVSVKRGSRTVTLGQTALNFVFNASIPDKDGMTIKGTVFADGVGLANVVVSDGFEVTATDENGIYYLPSAKKTKYVFVSIPGNYEVATDINAPLFFNRLRQPEETVETHDFELTPVNNNKHVVMVLGDMHLANRNNDISQFQTGFLTDVNQSIQKYKNAGNKVYALTLGDMSWDTYWLLTNYGLPDYLREMNKINAPVFNTMGNHDNNPSHTDDWISEDKFREVIGPTYYSFNIGKVHYIVLDNIEFKENNGARAYSPRIVSDQLEWLKKDLATVTDKTTPIVIAMHVQLISNLSLNGSGQESRVFRLQESQLFVNALSGFTDVNILSGHVHANYNVRLSPSIMEHNTGAVCATWWWTGRDGHAGNHICKDGTPGGYAIWEMEDRQLKWTYKSIGYEEDYQFRAYDLNKVHLTEDKYVPLHNPSTTGVSWNTYAGEYVNLNQNNEILINVWNYDTDWTVEVTENGVSLPITRVHVTDPLHIISYSAQRMNRNAAPTGAFVSIPTAHMFKVQASSPTSTVEIKVTDCFGRIFQESMVRPKEIHTQMK</sequence>
<dbReference type="GO" id="GO:0016787">
    <property type="term" value="F:hydrolase activity"/>
    <property type="evidence" value="ECO:0007669"/>
    <property type="project" value="InterPro"/>
</dbReference>
<dbReference type="EMBL" id="VTAV01000004">
    <property type="protein sequence ID" value="TYR36619.1"/>
    <property type="molecule type" value="Genomic_DNA"/>
</dbReference>
<accession>A0A5D4H9V8</accession>
<dbReference type="InterPro" id="IPR051918">
    <property type="entry name" value="STPP_CPPED1"/>
</dbReference>
<dbReference type="InterPro" id="IPR032285">
    <property type="entry name" value="Metallophos_N"/>
</dbReference>
<dbReference type="Gene3D" id="3.60.21.10">
    <property type="match status" value="1"/>
</dbReference>
<dbReference type="InterPro" id="IPR004843">
    <property type="entry name" value="Calcineurin-like_PHP"/>
</dbReference>
<dbReference type="Proteomes" id="UP000322362">
    <property type="component" value="Unassembled WGS sequence"/>
</dbReference>
<feature type="domain" description="Calcineurin-like phosphoesterase" evidence="2">
    <location>
        <begin position="245"/>
        <end position="455"/>
    </location>
</feature>
<keyword evidence="6" id="KW-1185">Reference proteome</keyword>
<evidence type="ECO:0000259" key="4">
    <source>
        <dbReference type="Pfam" id="PF16371"/>
    </source>
</evidence>
<gene>
    <name evidence="5" type="ORF">FXV77_08940</name>
</gene>
<dbReference type="InterPro" id="IPR032288">
    <property type="entry name" value="Metallophos_C"/>
</dbReference>
<evidence type="ECO:0000256" key="1">
    <source>
        <dbReference type="SAM" id="MobiDB-lite"/>
    </source>
</evidence>
<dbReference type="Pfam" id="PF16371">
    <property type="entry name" value="MetallophosN"/>
    <property type="match status" value="1"/>
</dbReference>
<reference evidence="5 6" key="1">
    <citation type="submission" date="2019-08" db="EMBL/GenBank/DDBJ databases">
        <title>Phlebobacter frassis gen. nov. sp. nov., a new member of family Sphingobacteriaceae isolated from sand fly rearing media.</title>
        <authorList>
            <person name="Kakumanu M.L."/>
            <person name="Marayati B.F."/>
            <person name="Wada-Katsumata A."/>
            <person name="Wasserberg G."/>
            <person name="Schal C."/>
            <person name="Apperson C.S."/>
            <person name="Ponnusamy L."/>
        </authorList>
    </citation>
    <scope>NUCLEOTIDE SEQUENCE [LARGE SCALE GENOMIC DNA]</scope>
    <source>
        <strain evidence="5 6">SSI9</strain>
    </source>
</reference>
<dbReference type="SUPFAM" id="SSF49464">
    <property type="entry name" value="Carboxypeptidase regulatory domain-like"/>
    <property type="match status" value="1"/>
</dbReference>